<dbReference type="PROSITE" id="PS51379">
    <property type="entry name" value="4FE4S_FER_2"/>
    <property type="match status" value="2"/>
</dbReference>
<evidence type="ECO:0000256" key="3">
    <source>
        <dbReference type="ARBA" id="ARBA00023004"/>
    </source>
</evidence>
<dbReference type="Pfam" id="PF12838">
    <property type="entry name" value="Fer4_7"/>
    <property type="match status" value="1"/>
</dbReference>
<dbReference type="PANTHER" id="PTHR24960">
    <property type="entry name" value="PHOTOSYSTEM I IRON-SULFUR CENTER-RELATED"/>
    <property type="match status" value="1"/>
</dbReference>
<accession>A0ABQ9XPZ4</accession>
<gene>
    <name evidence="6" type="ORF">BLNAU_10513</name>
</gene>
<dbReference type="SUPFAM" id="SSF54862">
    <property type="entry name" value="4Fe-4S ferredoxins"/>
    <property type="match status" value="1"/>
</dbReference>
<proteinExistence type="predicted"/>
<protein>
    <recommendedName>
        <fullName evidence="5">4Fe-4S ferredoxin-type domain-containing protein</fullName>
    </recommendedName>
</protein>
<keyword evidence="4" id="KW-0411">Iron-sulfur</keyword>
<dbReference type="Gene3D" id="3.30.70.20">
    <property type="match status" value="1"/>
</dbReference>
<dbReference type="EMBL" id="JARBJD010000077">
    <property type="protein sequence ID" value="KAK2954493.1"/>
    <property type="molecule type" value="Genomic_DNA"/>
</dbReference>
<keyword evidence="7" id="KW-1185">Reference proteome</keyword>
<keyword evidence="2" id="KW-0479">Metal-binding</keyword>
<keyword evidence="3" id="KW-0408">Iron</keyword>
<feature type="domain" description="4Fe-4S ferredoxin-type" evidence="5">
    <location>
        <begin position="140"/>
        <end position="169"/>
    </location>
</feature>
<comment type="caution">
    <text evidence="6">The sequence shown here is derived from an EMBL/GenBank/DDBJ whole genome shotgun (WGS) entry which is preliminary data.</text>
</comment>
<evidence type="ECO:0000313" key="7">
    <source>
        <dbReference type="Proteomes" id="UP001281761"/>
    </source>
</evidence>
<dbReference type="PROSITE" id="PS00198">
    <property type="entry name" value="4FE4S_FER_1"/>
    <property type="match status" value="1"/>
</dbReference>
<evidence type="ECO:0000256" key="1">
    <source>
        <dbReference type="ARBA" id="ARBA00022485"/>
    </source>
</evidence>
<name>A0ABQ9XPZ4_9EUKA</name>
<evidence type="ECO:0000313" key="6">
    <source>
        <dbReference type="EMBL" id="KAK2954493.1"/>
    </source>
</evidence>
<evidence type="ECO:0000256" key="4">
    <source>
        <dbReference type="ARBA" id="ARBA00023014"/>
    </source>
</evidence>
<feature type="domain" description="4Fe-4S ferredoxin-type" evidence="5">
    <location>
        <begin position="106"/>
        <end position="135"/>
    </location>
</feature>
<sequence>MKYYFSFTSCGGFPGTAGTYFASYLHSKNANAKYLGTNGITATDNCIPLQAIKGTFDAMRDSELKKVDDFGKSLVSSIETGTFPPMHKIDNSTKFEAGHKPTTRVGAIKLNLDVYIGCSKCVTICPYNALSKPGKDDKAKIPVWTESSCVGCGRCFNHCPVRAIDFPKVKSEKVEQVVYETQKNLKPTHPTAELKRIGRAMLPRGHNYVQHILASLLGIDAILLTLSSQK</sequence>
<dbReference type="InterPro" id="IPR017896">
    <property type="entry name" value="4Fe4S_Fe-S-bd"/>
</dbReference>
<dbReference type="InterPro" id="IPR017900">
    <property type="entry name" value="4Fe4S_Fe_S_CS"/>
</dbReference>
<evidence type="ECO:0000256" key="2">
    <source>
        <dbReference type="ARBA" id="ARBA00022723"/>
    </source>
</evidence>
<dbReference type="Proteomes" id="UP001281761">
    <property type="component" value="Unassembled WGS sequence"/>
</dbReference>
<organism evidence="6 7">
    <name type="scientific">Blattamonas nauphoetae</name>
    <dbReference type="NCBI Taxonomy" id="2049346"/>
    <lineage>
        <taxon>Eukaryota</taxon>
        <taxon>Metamonada</taxon>
        <taxon>Preaxostyla</taxon>
        <taxon>Oxymonadida</taxon>
        <taxon>Blattamonas</taxon>
    </lineage>
</organism>
<keyword evidence="1" id="KW-0004">4Fe-4S</keyword>
<dbReference type="InterPro" id="IPR050157">
    <property type="entry name" value="PSI_iron-sulfur_center"/>
</dbReference>
<reference evidence="6 7" key="1">
    <citation type="journal article" date="2022" name="bioRxiv">
        <title>Genomics of Preaxostyla Flagellates Illuminates Evolutionary Transitions and the Path Towards Mitochondrial Loss.</title>
        <authorList>
            <person name="Novak L.V.F."/>
            <person name="Treitli S.C."/>
            <person name="Pyrih J."/>
            <person name="Halakuc P."/>
            <person name="Pipaliya S.V."/>
            <person name="Vacek V."/>
            <person name="Brzon O."/>
            <person name="Soukal P."/>
            <person name="Eme L."/>
            <person name="Dacks J.B."/>
            <person name="Karnkowska A."/>
            <person name="Elias M."/>
            <person name="Hampl V."/>
        </authorList>
    </citation>
    <scope>NUCLEOTIDE SEQUENCE [LARGE SCALE GENOMIC DNA]</scope>
    <source>
        <strain evidence="6">NAU3</strain>
        <tissue evidence="6">Gut</tissue>
    </source>
</reference>
<evidence type="ECO:0000259" key="5">
    <source>
        <dbReference type="PROSITE" id="PS51379"/>
    </source>
</evidence>
<dbReference type="PANTHER" id="PTHR24960:SF79">
    <property type="entry name" value="PHOTOSYSTEM I IRON-SULFUR CENTER"/>
    <property type="match status" value="1"/>
</dbReference>